<dbReference type="CDD" id="cd09019">
    <property type="entry name" value="galactose_mutarotase_like"/>
    <property type="match status" value="1"/>
</dbReference>
<evidence type="ECO:0000256" key="1">
    <source>
        <dbReference type="ARBA" id="ARBA00005028"/>
    </source>
</evidence>
<proteinExistence type="inferred from homology"/>
<comment type="similarity">
    <text evidence="2 5">Belongs to the aldose epimerase family.</text>
</comment>
<reference evidence="8 9" key="1">
    <citation type="submission" date="2019-08" db="EMBL/GenBank/DDBJ databases">
        <title>In-depth cultivation of the pig gut microbiome towards novel bacterial diversity and tailored functional studies.</title>
        <authorList>
            <person name="Wylensek D."/>
            <person name="Hitch T.C.A."/>
            <person name="Clavel T."/>
        </authorList>
    </citation>
    <scope>NUCLEOTIDE SEQUENCE [LARGE SCALE GENOMIC DNA]</scope>
    <source>
        <strain evidence="8 9">WCA-470BD-2E</strain>
    </source>
</reference>
<keyword evidence="3 5" id="KW-0413">Isomerase</keyword>
<comment type="caution">
    <text evidence="8">The sequence shown here is derived from an EMBL/GenBank/DDBJ whole genome shotgun (WGS) entry which is preliminary data.</text>
</comment>
<evidence type="ECO:0000256" key="2">
    <source>
        <dbReference type="ARBA" id="ARBA00006206"/>
    </source>
</evidence>
<dbReference type="InterPro" id="IPR014718">
    <property type="entry name" value="GH-type_carb-bd"/>
</dbReference>
<dbReference type="NCBIfam" id="NF008277">
    <property type="entry name" value="PRK11055.1"/>
    <property type="match status" value="1"/>
</dbReference>
<dbReference type="AlphaFoldDB" id="A0A844FNY0"/>
<dbReference type="UniPathway" id="UPA00242"/>
<gene>
    <name evidence="8" type="ORF">FYJ61_05625</name>
</gene>
<dbReference type="GO" id="GO:0006006">
    <property type="term" value="P:glucose metabolic process"/>
    <property type="evidence" value="ECO:0007669"/>
    <property type="project" value="TreeGrafter"/>
</dbReference>
<keyword evidence="4 5" id="KW-0119">Carbohydrate metabolism</keyword>
<dbReference type="RefSeq" id="WP_154486902.1">
    <property type="nucleotide sequence ID" value="NZ_VUMW01000013.1"/>
</dbReference>
<dbReference type="GO" id="GO:0033499">
    <property type="term" value="P:galactose catabolic process via UDP-galactose, Leloir pathway"/>
    <property type="evidence" value="ECO:0007669"/>
    <property type="project" value="TreeGrafter"/>
</dbReference>
<dbReference type="GO" id="GO:0030246">
    <property type="term" value="F:carbohydrate binding"/>
    <property type="evidence" value="ECO:0007669"/>
    <property type="project" value="InterPro"/>
</dbReference>
<dbReference type="Pfam" id="PF01263">
    <property type="entry name" value="Aldose_epim"/>
    <property type="match status" value="1"/>
</dbReference>
<dbReference type="EMBL" id="VUMW01000013">
    <property type="protein sequence ID" value="MST79945.1"/>
    <property type="molecule type" value="Genomic_DNA"/>
</dbReference>
<dbReference type="EC" id="5.1.3.21" evidence="5"/>
<dbReference type="InterPro" id="IPR011013">
    <property type="entry name" value="Gal_mutarotase_sf_dom"/>
</dbReference>
<comment type="catalytic activity">
    <reaction evidence="5">
        <text>alpha-maltose = beta-maltose</text>
        <dbReference type="Rhea" id="RHEA:21228"/>
        <dbReference type="ChEBI" id="CHEBI:18147"/>
        <dbReference type="ChEBI" id="CHEBI:18167"/>
        <dbReference type="EC" id="5.1.3.21"/>
    </reaction>
</comment>
<comment type="pathway">
    <text evidence="1 5">Carbohydrate metabolism; hexose metabolism.</text>
</comment>
<dbReference type="PANTHER" id="PTHR10091:SF0">
    <property type="entry name" value="GALACTOSE MUTAROTASE"/>
    <property type="match status" value="1"/>
</dbReference>
<name>A0A844FNY0_9LACO</name>
<dbReference type="SUPFAM" id="SSF74650">
    <property type="entry name" value="Galactose mutarotase-like"/>
    <property type="match status" value="1"/>
</dbReference>
<dbReference type="InterPro" id="IPR047215">
    <property type="entry name" value="Galactose_mutarotase-like"/>
</dbReference>
<dbReference type="GO" id="GO:0005737">
    <property type="term" value="C:cytoplasm"/>
    <property type="evidence" value="ECO:0007669"/>
    <property type="project" value="TreeGrafter"/>
</dbReference>
<dbReference type="InterPro" id="IPR015443">
    <property type="entry name" value="Aldose_1-epimerase"/>
</dbReference>
<dbReference type="PIRSF" id="PIRSF005096">
    <property type="entry name" value="GALM"/>
    <property type="match status" value="1"/>
</dbReference>
<comment type="function">
    <text evidence="5">Catalyzes the interconversion of alpha and beta anomers of maltose.</text>
</comment>
<dbReference type="Gene3D" id="2.70.98.10">
    <property type="match status" value="1"/>
</dbReference>
<evidence type="ECO:0000313" key="9">
    <source>
        <dbReference type="Proteomes" id="UP000452141"/>
    </source>
</evidence>
<organism evidence="8 9">
    <name type="scientific">Lactobacillus equicursoris</name>
    <dbReference type="NCBI Taxonomy" id="420645"/>
    <lineage>
        <taxon>Bacteria</taxon>
        <taxon>Bacillati</taxon>
        <taxon>Bacillota</taxon>
        <taxon>Bacilli</taxon>
        <taxon>Lactobacillales</taxon>
        <taxon>Lactobacillaceae</taxon>
        <taxon>Lactobacillus</taxon>
    </lineage>
</organism>
<evidence type="ECO:0000256" key="4">
    <source>
        <dbReference type="ARBA" id="ARBA00023277"/>
    </source>
</evidence>
<dbReference type="InterPro" id="IPR008183">
    <property type="entry name" value="Aldose_1/G6P_1-epimerase"/>
</dbReference>
<dbReference type="GO" id="GO:0004034">
    <property type="term" value="F:aldose 1-epimerase activity"/>
    <property type="evidence" value="ECO:0007669"/>
    <property type="project" value="TreeGrafter"/>
</dbReference>
<evidence type="ECO:0000256" key="5">
    <source>
        <dbReference type="PIRNR" id="PIRNR005096"/>
    </source>
</evidence>
<evidence type="ECO:0000256" key="3">
    <source>
        <dbReference type="ARBA" id="ARBA00023235"/>
    </source>
</evidence>
<protein>
    <recommendedName>
        <fullName evidence="5">Maltose epimerase</fullName>
        <ecNumber evidence="5">5.1.3.21</ecNumber>
    </recommendedName>
</protein>
<feature type="binding site" evidence="7">
    <location>
        <begin position="178"/>
        <end position="180"/>
    </location>
    <ligand>
        <name>beta-D-galactose</name>
        <dbReference type="ChEBI" id="CHEBI:27667"/>
    </ligand>
</feature>
<accession>A0A844FNY0</accession>
<dbReference type="GO" id="GO:0050558">
    <property type="term" value="F:maltose epimerase activity"/>
    <property type="evidence" value="ECO:0007669"/>
    <property type="project" value="UniProtKB-EC"/>
</dbReference>
<feature type="binding site" evidence="6">
    <location>
        <position position="249"/>
    </location>
    <ligand>
        <name>beta-D-galactose</name>
        <dbReference type="ChEBI" id="CHEBI:27667"/>
    </ligand>
</feature>
<dbReference type="Proteomes" id="UP000452141">
    <property type="component" value="Unassembled WGS sequence"/>
</dbReference>
<evidence type="ECO:0000256" key="6">
    <source>
        <dbReference type="PIRSR" id="PIRSR005096-2"/>
    </source>
</evidence>
<sequence length="340" mass="37725">MKIQIKKYGYLQGKNLCEFTLTNDQGMQVKLLNYGATAEDVMVPLKNGEERHVILALKKPEDYDKERNFLGGTVGRIAGRVYRGQWQNGPHILQLPQNDGENHIHGGFGTDQRVWDFRPEKGTDYVSVHFSLLDYDGHNGFPGNLQLETTYTLTNDNELSCQMTAYSDQLTIFNPTNHTYFCLDGLGSQVDQTLLKLDADYYLPVKGDGVPTGEMKSVEGTVFDFRENRPVGQAILSDDEQIQARNGLDHPFVLNGSKPAAVLTASDGLVKMALTTDAPALVLYTANHFGKGRSEINTLPHFGGITLEAQAAPLPGSDLGAITVMPGKTWERHIAWKYEF</sequence>
<evidence type="ECO:0000313" key="8">
    <source>
        <dbReference type="EMBL" id="MST79945.1"/>
    </source>
</evidence>
<dbReference type="PANTHER" id="PTHR10091">
    <property type="entry name" value="ALDOSE-1-EPIMERASE"/>
    <property type="match status" value="1"/>
</dbReference>
<evidence type="ECO:0000256" key="7">
    <source>
        <dbReference type="PIRSR" id="PIRSR005096-3"/>
    </source>
</evidence>